<dbReference type="InterPro" id="IPR042187">
    <property type="entry name" value="Flagellin_C_sub2"/>
</dbReference>
<dbReference type="InterPro" id="IPR046358">
    <property type="entry name" value="Flagellin_C"/>
</dbReference>
<name>A0ABW0R802_9BACL</name>
<dbReference type="PANTHER" id="PTHR42792:SF2">
    <property type="entry name" value="FLAGELLIN"/>
    <property type="match status" value="1"/>
</dbReference>
<feature type="domain" description="Flagellin C-terminal" evidence="5">
    <location>
        <begin position="293"/>
        <end position="378"/>
    </location>
</feature>
<reference evidence="7" key="1">
    <citation type="journal article" date="2019" name="Int. J. Syst. Evol. Microbiol.">
        <title>The Global Catalogue of Microorganisms (GCM) 10K type strain sequencing project: providing services to taxonomists for standard genome sequencing and annotation.</title>
        <authorList>
            <consortium name="The Broad Institute Genomics Platform"/>
            <consortium name="The Broad Institute Genome Sequencing Center for Infectious Disease"/>
            <person name="Wu L."/>
            <person name="Ma J."/>
        </authorList>
    </citation>
    <scope>NUCLEOTIDE SEQUENCE [LARGE SCALE GENOMIC DNA]</scope>
    <source>
        <strain evidence="7">CCUG 56331</strain>
    </source>
</reference>
<proteinExistence type="inferred from homology"/>
<dbReference type="EMBL" id="JBHSNQ010000013">
    <property type="protein sequence ID" value="MFC5540411.1"/>
    <property type="molecule type" value="Genomic_DNA"/>
</dbReference>
<evidence type="ECO:0000313" key="7">
    <source>
        <dbReference type="Proteomes" id="UP001595978"/>
    </source>
</evidence>
<dbReference type="Proteomes" id="UP001595978">
    <property type="component" value="Unassembled WGS sequence"/>
</dbReference>
<gene>
    <name evidence="6" type="ORF">ACFPOH_01200</name>
</gene>
<keyword evidence="3" id="KW-0975">Bacterial flagellum</keyword>
<dbReference type="PANTHER" id="PTHR42792">
    <property type="entry name" value="FLAGELLIN"/>
    <property type="match status" value="1"/>
</dbReference>
<organism evidence="6 7">
    <name type="scientific">Ureibacillus suwonensis</name>
    <dbReference type="NCBI Taxonomy" id="313007"/>
    <lineage>
        <taxon>Bacteria</taxon>
        <taxon>Bacillati</taxon>
        <taxon>Bacillota</taxon>
        <taxon>Bacilli</taxon>
        <taxon>Bacillales</taxon>
        <taxon>Caryophanaceae</taxon>
        <taxon>Ureibacillus</taxon>
    </lineage>
</organism>
<evidence type="ECO:0000313" key="6">
    <source>
        <dbReference type="EMBL" id="MFC5540411.1"/>
    </source>
</evidence>
<comment type="subcellular location">
    <subcellularLocation>
        <location evidence="1">Bacterial flagellum</location>
    </subcellularLocation>
</comment>
<dbReference type="Gene3D" id="1.20.1330.10">
    <property type="entry name" value="f41 fragment of flagellin, N-terminal domain"/>
    <property type="match status" value="1"/>
</dbReference>
<dbReference type="InterPro" id="IPR001492">
    <property type="entry name" value="Flagellin"/>
</dbReference>
<dbReference type="RefSeq" id="WP_390308638.1">
    <property type="nucleotide sequence ID" value="NZ_JBHSNQ010000013.1"/>
</dbReference>
<keyword evidence="6" id="KW-0282">Flagellum</keyword>
<comment type="caution">
    <text evidence="6">The sequence shown here is derived from an EMBL/GenBank/DDBJ whole genome shotgun (WGS) entry which is preliminary data.</text>
</comment>
<accession>A0ABW0R802</accession>
<feature type="region of interest" description="Disordered" evidence="4">
    <location>
        <begin position="220"/>
        <end position="243"/>
    </location>
</feature>
<keyword evidence="6" id="KW-0969">Cilium</keyword>
<keyword evidence="6" id="KW-0966">Cell projection</keyword>
<dbReference type="SUPFAM" id="SSF64518">
    <property type="entry name" value="Phase 1 flagellin"/>
    <property type="match status" value="1"/>
</dbReference>
<dbReference type="Gene3D" id="6.10.10.10">
    <property type="entry name" value="Flagellar export chaperone, C-terminal domain"/>
    <property type="match status" value="1"/>
</dbReference>
<dbReference type="Pfam" id="PF00700">
    <property type="entry name" value="Flagellin_C"/>
    <property type="match status" value="1"/>
</dbReference>
<evidence type="ECO:0000256" key="2">
    <source>
        <dbReference type="ARBA" id="ARBA00005709"/>
    </source>
</evidence>
<evidence type="ECO:0000256" key="4">
    <source>
        <dbReference type="SAM" id="MobiDB-lite"/>
    </source>
</evidence>
<evidence type="ECO:0000256" key="3">
    <source>
        <dbReference type="ARBA" id="ARBA00023143"/>
    </source>
</evidence>
<sequence length="379" mass="40813">MLESPYTGIEISSIASNGSAYVAVGWKQTGAYGNNLKIYMTMYSSTDLKTWDEMAVPNDGTNRRIVDVIWNEETDEFFVSGTSLTGVSSDGVIWEFRKPISGTFSSVAYGNGKYVAVTGYGTLGKIYYSTDGINWSDDTEFIGPSITNSPLNKVRWTGGHFVIVGSETLGHAISLDGETWIRVPSNYWNNGLYDVVSMGDHFIAVGDAVTNNSGIYISGPYDLDSPGSPSDDADSGSDSGSEATKQNSVLGLILQVGPNSGNEFIVDLTDATTASLRVDSVDVKSRDHASQAIGKIDIAIQIISDERAKFGVYQNSLDHIANNVVNYNENMTASESRIRDADIASEMLKQVKYSILSQAVQAMLAQSNQQSSGVLNLLG</sequence>
<keyword evidence="7" id="KW-1185">Reference proteome</keyword>
<evidence type="ECO:0000256" key="1">
    <source>
        <dbReference type="ARBA" id="ARBA00004365"/>
    </source>
</evidence>
<evidence type="ECO:0000259" key="5">
    <source>
        <dbReference type="Pfam" id="PF00700"/>
    </source>
</evidence>
<feature type="compositionally biased region" description="Low complexity" evidence="4">
    <location>
        <begin position="220"/>
        <end position="241"/>
    </location>
</feature>
<protein>
    <submittedName>
        <fullName evidence="6">Flagellin</fullName>
    </submittedName>
</protein>
<comment type="similarity">
    <text evidence="2">Belongs to the bacterial flagellin family.</text>
</comment>